<proteinExistence type="predicted"/>
<accession>A0A8C0G5W4</accession>
<dbReference type="GeneTree" id="ENSGT01010000226600"/>
<dbReference type="Proteomes" id="UP000694404">
    <property type="component" value="Unplaced"/>
</dbReference>
<organism evidence="1 2">
    <name type="scientific">Chelonoidis abingdonii</name>
    <name type="common">Abingdon island giant tortoise</name>
    <name type="synonym">Testudo abingdonii</name>
    <dbReference type="NCBI Taxonomy" id="106734"/>
    <lineage>
        <taxon>Eukaryota</taxon>
        <taxon>Metazoa</taxon>
        <taxon>Chordata</taxon>
        <taxon>Craniata</taxon>
        <taxon>Vertebrata</taxon>
        <taxon>Euteleostomi</taxon>
        <taxon>Archelosauria</taxon>
        <taxon>Testudinata</taxon>
        <taxon>Testudines</taxon>
        <taxon>Cryptodira</taxon>
        <taxon>Durocryptodira</taxon>
        <taxon>Testudinoidea</taxon>
        <taxon>Testudinidae</taxon>
        <taxon>Chelonoidis</taxon>
    </lineage>
</organism>
<evidence type="ECO:0000313" key="1">
    <source>
        <dbReference type="Ensembl" id="ENSCABP00000003152.1"/>
    </source>
</evidence>
<protein>
    <recommendedName>
        <fullName evidence="3">SH3 domain-containing protein</fullName>
    </recommendedName>
</protein>
<sequence>SSPWMPKRPLWNFSGTNEHHLPLQIGDTVHILQASEGEWGNWLHRPQENPLGPLTACETISHTLLEIASFLDLFWPSPPICVGHSGPYPYPLAYLLLPTA</sequence>
<dbReference type="InterPro" id="IPR036028">
    <property type="entry name" value="SH3-like_dom_sf"/>
</dbReference>
<evidence type="ECO:0000313" key="2">
    <source>
        <dbReference type="Proteomes" id="UP000694404"/>
    </source>
</evidence>
<evidence type="ECO:0008006" key="3">
    <source>
        <dbReference type="Google" id="ProtNLM"/>
    </source>
</evidence>
<keyword evidence="2" id="KW-1185">Reference proteome</keyword>
<name>A0A8C0G5W4_CHEAB</name>
<dbReference type="Ensembl" id="ENSCABT00000003417.1">
    <property type="protein sequence ID" value="ENSCABP00000003152.1"/>
    <property type="gene ID" value="ENSCABG00000002418.1"/>
</dbReference>
<reference evidence="1" key="2">
    <citation type="submission" date="2025-09" db="UniProtKB">
        <authorList>
            <consortium name="Ensembl"/>
        </authorList>
    </citation>
    <scope>IDENTIFICATION</scope>
</reference>
<dbReference type="AlphaFoldDB" id="A0A8C0G5W4"/>
<dbReference type="SUPFAM" id="SSF50044">
    <property type="entry name" value="SH3-domain"/>
    <property type="match status" value="1"/>
</dbReference>
<reference evidence="1" key="1">
    <citation type="submission" date="2025-08" db="UniProtKB">
        <authorList>
            <consortium name="Ensembl"/>
        </authorList>
    </citation>
    <scope>IDENTIFICATION</scope>
</reference>
<dbReference type="Gene3D" id="2.30.30.40">
    <property type="entry name" value="SH3 Domains"/>
    <property type="match status" value="1"/>
</dbReference>